<keyword evidence="2 4" id="KW-0479">Metal-binding</keyword>
<dbReference type="PROSITE" id="PS01137">
    <property type="entry name" value="TATD_1"/>
    <property type="match status" value="1"/>
</dbReference>
<organism evidence="5 6">
    <name type="scientific">Desulforhopalus singaporensis</name>
    <dbReference type="NCBI Taxonomy" id="91360"/>
    <lineage>
        <taxon>Bacteria</taxon>
        <taxon>Pseudomonadati</taxon>
        <taxon>Thermodesulfobacteriota</taxon>
        <taxon>Desulfobulbia</taxon>
        <taxon>Desulfobulbales</taxon>
        <taxon>Desulfocapsaceae</taxon>
        <taxon>Desulforhopalus</taxon>
    </lineage>
</organism>
<feature type="binding site" evidence="4">
    <location>
        <position position="109"/>
    </location>
    <ligand>
        <name>a divalent metal cation</name>
        <dbReference type="ChEBI" id="CHEBI:60240"/>
        <label>1</label>
    </ligand>
</feature>
<dbReference type="Gene3D" id="3.20.20.140">
    <property type="entry name" value="Metal-dependent hydrolases"/>
    <property type="match status" value="1"/>
</dbReference>
<proteinExistence type="inferred from homology"/>
<dbReference type="EMBL" id="FNJI01000006">
    <property type="protein sequence ID" value="SDO81942.1"/>
    <property type="molecule type" value="Genomic_DNA"/>
</dbReference>
<sequence>MKNTELCIPDLAPDTFLVDTHCHLDMDGYQDDFAGVLKRAKQCHVKNIITIGIDLSSSKRAVQLAQSYKQITAAIGTHPHDVANMTDETYQKLEQLYTANRTHIVGYGEIGLDYVKQHSPPEVQREHFEKQLELAARLKLPVIIHNREADHDTLDILKRAAPLEAGGIMHCFSGDCHMAKKIMDLGMLISIPGIVTFKNAKKLMEVAATIPLSKMVLETDGPFLAPTPFRGKRNEPAYVGYTAARVAELRNTTTDRIARVTTDNAYKLFNLRN</sequence>
<dbReference type="GO" id="GO:0004536">
    <property type="term" value="F:DNA nuclease activity"/>
    <property type="evidence" value="ECO:0007669"/>
    <property type="project" value="InterPro"/>
</dbReference>
<dbReference type="GO" id="GO:0005829">
    <property type="term" value="C:cytosol"/>
    <property type="evidence" value="ECO:0007669"/>
    <property type="project" value="TreeGrafter"/>
</dbReference>
<evidence type="ECO:0000256" key="2">
    <source>
        <dbReference type="ARBA" id="ARBA00022723"/>
    </source>
</evidence>
<dbReference type="InterPro" id="IPR015991">
    <property type="entry name" value="TatD/YcfH-like"/>
</dbReference>
<comment type="similarity">
    <text evidence="1">Belongs to the metallo-dependent hydrolases superfamily. TatD-type hydrolase family.</text>
</comment>
<dbReference type="AlphaFoldDB" id="A0A1H0MNE1"/>
<evidence type="ECO:0000313" key="5">
    <source>
        <dbReference type="EMBL" id="SDO81942.1"/>
    </source>
</evidence>
<dbReference type="CDD" id="cd01310">
    <property type="entry name" value="TatD_DNAse"/>
    <property type="match status" value="1"/>
</dbReference>
<dbReference type="InterPro" id="IPR032466">
    <property type="entry name" value="Metal_Hydrolase"/>
</dbReference>
<dbReference type="OrthoDB" id="9810005at2"/>
<feature type="binding site" evidence="4">
    <location>
        <position position="170"/>
    </location>
    <ligand>
        <name>a divalent metal cation</name>
        <dbReference type="ChEBI" id="CHEBI:60240"/>
        <label>2</label>
    </ligand>
</feature>
<evidence type="ECO:0000256" key="3">
    <source>
        <dbReference type="ARBA" id="ARBA00022801"/>
    </source>
</evidence>
<feature type="binding site" evidence="4">
    <location>
        <position position="145"/>
    </location>
    <ligand>
        <name>a divalent metal cation</name>
        <dbReference type="ChEBI" id="CHEBI:60240"/>
        <label>2</label>
    </ligand>
</feature>
<feature type="binding site" evidence="4">
    <location>
        <position position="220"/>
    </location>
    <ligand>
        <name>a divalent metal cation</name>
        <dbReference type="ChEBI" id="CHEBI:60240"/>
        <label>1</label>
    </ligand>
</feature>
<keyword evidence="3" id="KW-0378">Hydrolase</keyword>
<dbReference type="InterPro" id="IPR001130">
    <property type="entry name" value="TatD-like"/>
</dbReference>
<dbReference type="PIRSF" id="PIRSF005902">
    <property type="entry name" value="DNase_TatD"/>
    <property type="match status" value="1"/>
</dbReference>
<dbReference type="GO" id="GO:0016788">
    <property type="term" value="F:hydrolase activity, acting on ester bonds"/>
    <property type="evidence" value="ECO:0007669"/>
    <property type="project" value="InterPro"/>
</dbReference>
<dbReference type="FunFam" id="3.20.20.140:FF:000005">
    <property type="entry name" value="TatD family hydrolase"/>
    <property type="match status" value="1"/>
</dbReference>
<protein>
    <submittedName>
        <fullName evidence="5">TatD DNase family protein</fullName>
    </submittedName>
</protein>
<keyword evidence="6" id="KW-1185">Reference proteome</keyword>
<dbReference type="STRING" id="91360.SAMN05660330_01122"/>
<dbReference type="InterPro" id="IPR018228">
    <property type="entry name" value="DNase_TatD-rel_CS"/>
</dbReference>
<name>A0A1H0MNE1_9BACT</name>
<dbReference type="SUPFAM" id="SSF51556">
    <property type="entry name" value="Metallo-dependent hydrolases"/>
    <property type="match status" value="1"/>
</dbReference>
<evidence type="ECO:0000313" key="6">
    <source>
        <dbReference type="Proteomes" id="UP000199073"/>
    </source>
</evidence>
<feature type="binding site" evidence="4">
    <location>
        <position position="23"/>
    </location>
    <ligand>
        <name>a divalent metal cation</name>
        <dbReference type="ChEBI" id="CHEBI:60240"/>
        <label>1</label>
    </ligand>
</feature>
<feature type="binding site" evidence="4">
    <location>
        <position position="21"/>
    </location>
    <ligand>
        <name>a divalent metal cation</name>
        <dbReference type="ChEBI" id="CHEBI:60240"/>
        <label>1</label>
    </ligand>
</feature>
<evidence type="ECO:0000256" key="1">
    <source>
        <dbReference type="ARBA" id="ARBA00009275"/>
    </source>
</evidence>
<reference evidence="5 6" key="1">
    <citation type="submission" date="2016-10" db="EMBL/GenBank/DDBJ databases">
        <authorList>
            <person name="de Groot N.N."/>
        </authorList>
    </citation>
    <scope>NUCLEOTIDE SEQUENCE [LARGE SCALE GENOMIC DNA]</scope>
    <source>
        <strain evidence="5 6">DSM 12130</strain>
    </source>
</reference>
<gene>
    <name evidence="5" type="ORF">SAMN05660330_01122</name>
</gene>
<dbReference type="Proteomes" id="UP000199073">
    <property type="component" value="Unassembled WGS sequence"/>
</dbReference>
<dbReference type="PANTHER" id="PTHR46124:SF2">
    <property type="entry name" value="D-AMINOACYL-TRNA DEACYLASE"/>
    <property type="match status" value="1"/>
</dbReference>
<dbReference type="NCBIfam" id="TIGR00010">
    <property type="entry name" value="YchF/TatD family DNA exonuclease"/>
    <property type="match status" value="1"/>
</dbReference>
<dbReference type="Pfam" id="PF01026">
    <property type="entry name" value="TatD_DNase"/>
    <property type="match status" value="1"/>
</dbReference>
<dbReference type="GO" id="GO:0046872">
    <property type="term" value="F:metal ion binding"/>
    <property type="evidence" value="ECO:0007669"/>
    <property type="project" value="UniProtKB-KW"/>
</dbReference>
<evidence type="ECO:0000256" key="4">
    <source>
        <dbReference type="PIRSR" id="PIRSR005902-1"/>
    </source>
</evidence>
<accession>A0A1H0MNE1</accession>
<dbReference type="PANTHER" id="PTHR46124">
    <property type="entry name" value="D-AMINOACYL-TRNA DEACYLASE"/>
    <property type="match status" value="1"/>
</dbReference>